<evidence type="ECO:0000313" key="1">
    <source>
        <dbReference type="EMBL" id="SEL62039.1"/>
    </source>
</evidence>
<dbReference type="PANTHER" id="PTHR42905">
    <property type="entry name" value="PHOSPHOENOLPYRUVATE CARBOXYLASE"/>
    <property type="match status" value="1"/>
</dbReference>
<evidence type="ECO:0000313" key="2">
    <source>
        <dbReference type="Proteomes" id="UP000199664"/>
    </source>
</evidence>
<reference evidence="2" key="1">
    <citation type="submission" date="2016-10" db="EMBL/GenBank/DDBJ databases">
        <authorList>
            <person name="Varghese N."/>
            <person name="Submissions S."/>
        </authorList>
    </citation>
    <scope>NUCLEOTIDE SEQUENCE [LARGE SCALE GENOMIC DNA]</scope>
    <source>
        <strain evidence="2">LMG 26383,CCUG 61248,R- 45681</strain>
    </source>
</reference>
<accession>A0A1H7RPT5</accession>
<dbReference type="AlphaFoldDB" id="A0A1H7RPT5"/>
<dbReference type="PANTHER" id="PTHR42905:SF16">
    <property type="entry name" value="CARBOXYPHOSPHONOENOLPYRUVATE PHOSPHONOMUTASE-LIKE PROTEIN (AFU_ORTHOLOGUE AFUA_5G07230)"/>
    <property type="match status" value="1"/>
</dbReference>
<dbReference type="Gene3D" id="3.20.20.60">
    <property type="entry name" value="Phosphoenolpyruvate-binding domains"/>
    <property type="match status" value="1"/>
</dbReference>
<gene>
    <name evidence="1" type="ORF">SAMN04515666_104477</name>
</gene>
<dbReference type="Pfam" id="PF13714">
    <property type="entry name" value="PEP_mutase"/>
    <property type="match status" value="1"/>
</dbReference>
<protein>
    <submittedName>
        <fullName evidence="1">2-Methylisocitrate lyase, PEP mutase family</fullName>
    </submittedName>
</protein>
<organism evidence="1 2">
    <name type="scientific">Bosea lupini</name>
    <dbReference type="NCBI Taxonomy" id="1036779"/>
    <lineage>
        <taxon>Bacteria</taxon>
        <taxon>Pseudomonadati</taxon>
        <taxon>Pseudomonadota</taxon>
        <taxon>Alphaproteobacteria</taxon>
        <taxon>Hyphomicrobiales</taxon>
        <taxon>Boseaceae</taxon>
        <taxon>Bosea</taxon>
    </lineage>
</organism>
<dbReference type="RefSeq" id="WP_091835767.1">
    <property type="nucleotide sequence ID" value="NZ_FOAN01000004.1"/>
</dbReference>
<name>A0A1H7RPT5_9HYPH</name>
<dbReference type="GO" id="GO:0016829">
    <property type="term" value="F:lyase activity"/>
    <property type="evidence" value="ECO:0007669"/>
    <property type="project" value="UniProtKB-KW"/>
</dbReference>
<keyword evidence="1" id="KW-0456">Lyase</keyword>
<dbReference type="InterPro" id="IPR040442">
    <property type="entry name" value="Pyrv_kinase-like_dom_sf"/>
</dbReference>
<dbReference type="STRING" id="1036779.SAMN04515666_104477"/>
<dbReference type="OrthoDB" id="9785398at2"/>
<proteinExistence type="predicted"/>
<dbReference type="Proteomes" id="UP000199664">
    <property type="component" value="Unassembled WGS sequence"/>
</dbReference>
<sequence>MTQADRASQFAALHVKGRPLILYNIWDAGSARSAAKAGSKAIATGSWSMAAAHGFDDGEAIPLDFIETIVGRIASSVALPLTVDFEGGYAKDPDGVAKNAARIIEAGAVGLNFEDRIVGAGALYAIADQVLRIKAIRSAADRLGIAVFINARTDLFLLEADKTRHSGLIDAAIERAQAYQQAGCNGFFIPGLLDESGIAAICAASTLPVNVMMMGGAPDRETLIRLGVSRISYGPGPYLAAQARFVEQCAASLAGA</sequence>
<keyword evidence="2" id="KW-1185">Reference proteome</keyword>
<dbReference type="CDD" id="cd00377">
    <property type="entry name" value="ICL_PEPM"/>
    <property type="match status" value="1"/>
</dbReference>
<dbReference type="InterPro" id="IPR015813">
    <property type="entry name" value="Pyrv/PenolPyrv_kinase-like_dom"/>
</dbReference>
<dbReference type="SUPFAM" id="SSF51621">
    <property type="entry name" value="Phosphoenolpyruvate/pyruvate domain"/>
    <property type="match status" value="1"/>
</dbReference>
<dbReference type="InterPro" id="IPR039556">
    <property type="entry name" value="ICL/PEPM"/>
</dbReference>
<dbReference type="EMBL" id="FOAN01000004">
    <property type="protein sequence ID" value="SEL62039.1"/>
    <property type="molecule type" value="Genomic_DNA"/>
</dbReference>